<evidence type="ECO:0000256" key="9">
    <source>
        <dbReference type="ARBA" id="ARBA00023141"/>
    </source>
</evidence>
<keyword evidence="5 11" id="KW-0285">Flavoprotein</keyword>
<comment type="caution">
    <text evidence="11">Lacks conserved residue(s) required for the propagation of feature annotation.</text>
</comment>
<accession>A0A9D0Z6B8</accession>
<sequence>MSSTYGERFRLTIFGQSHAPAIGVTMEGLPAGVPVDLDRLQQFLDRRAPGQSRITTSRKEPDAPEFVSGLVEGRTCGAPVTAIIRNTNTRSGDYANLRDCPRPGHADYPAQVKYGGYQDVAGGGHFSGRLTAPLCIAGGIALQLLEKLGITVAAHIQSIGPVDDGRFDLAGVDAAQLQALLRKPFPVLRDEAGDEMKAAILAAKSDLDSLGGVIECAAVGVPAGWGDPMFGGMENRIAQMVFGIPAIRGIEFGLGFPAARLTGSRHNDAYYMDGDTVKTRTNHHGGILGGITTGMPVVFRAAVKPTASIARRQESVSLSEQRDAPLEIHGRHDPCIVPRAVPVVEAAMAIALLDAYFCAGTNTTPDAPWL</sequence>
<dbReference type="InterPro" id="IPR020541">
    <property type="entry name" value="Chorismate_synthase_CS"/>
</dbReference>
<feature type="binding site" evidence="11">
    <location>
        <begin position="304"/>
        <end position="308"/>
    </location>
    <ligand>
        <name>FMN</name>
        <dbReference type="ChEBI" id="CHEBI:58210"/>
    </ligand>
</feature>
<dbReference type="GO" id="GO:0004107">
    <property type="term" value="F:chorismate synthase activity"/>
    <property type="evidence" value="ECO:0007669"/>
    <property type="project" value="UniProtKB-UniRule"/>
</dbReference>
<dbReference type="PIRSF" id="PIRSF001456">
    <property type="entry name" value="Chorismate_synth"/>
    <property type="match status" value="1"/>
</dbReference>
<dbReference type="Gene3D" id="3.60.150.10">
    <property type="entry name" value="Chorismate synthase AroC"/>
    <property type="match status" value="1"/>
</dbReference>
<name>A0A9D0Z6B8_9FIRM</name>
<dbReference type="NCBIfam" id="TIGR00033">
    <property type="entry name" value="aroC"/>
    <property type="match status" value="1"/>
</dbReference>
<evidence type="ECO:0000256" key="7">
    <source>
        <dbReference type="ARBA" id="ARBA00022827"/>
    </source>
</evidence>
<evidence type="ECO:0000313" key="12">
    <source>
        <dbReference type="EMBL" id="HIQ70022.1"/>
    </source>
</evidence>
<keyword evidence="10 11" id="KW-0456">Lyase</keyword>
<dbReference type="PANTHER" id="PTHR21085">
    <property type="entry name" value="CHORISMATE SYNTHASE"/>
    <property type="match status" value="1"/>
</dbReference>
<proteinExistence type="inferred from homology"/>
<dbReference type="HAMAP" id="MF_00300">
    <property type="entry name" value="Chorismate_synth"/>
    <property type="match status" value="1"/>
</dbReference>
<dbReference type="Proteomes" id="UP000886874">
    <property type="component" value="Unassembled WGS sequence"/>
</dbReference>
<dbReference type="InterPro" id="IPR000453">
    <property type="entry name" value="Chorismate_synth"/>
</dbReference>
<keyword evidence="8 11" id="KW-0521">NADP</keyword>
<comment type="function">
    <text evidence="11">Catalyzes the anti-1,4-elimination of the C-3 phosphate and the C-6 proR hydrogen from 5-enolpyruvylshikimate-3-phosphate (EPSP) to yield chorismate, which is the branch point compound that serves as the starting substrate for the three terminal pathways of aromatic amino acid biosynthesis. This reaction introduces a second double bond into the aromatic ring system.</text>
</comment>
<feature type="binding site" evidence="11">
    <location>
        <position position="289"/>
    </location>
    <ligand>
        <name>FMN</name>
        <dbReference type="ChEBI" id="CHEBI:58210"/>
    </ligand>
</feature>
<dbReference type="GO" id="GO:0009073">
    <property type="term" value="P:aromatic amino acid family biosynthetic process"/>
    <property type="evidence" value="ECO:0007669"/>
    <property type="project" value="UniProtKB-KW"/>
</dbReference>
<feature type="binding site" evidence="11">
    <location>
        <position position="47"/>
    </location>
    <ligand>
        <name>NADP(+)</name>
        <dbReference type="ChEBI" id="CHEBI:58349"/>
    </ligand>
</feature>
<feature type="binding site" evidence="11">
    <location>
        <position position="53"/>
    </location>
    <ligand>
        <name>NADP(+)</name>
        <dbReference type="ChEBI" id="CHEBI:58349"/>
    </ligand>
</feature>
<evidence type="ECO:0000256" key="5">
    <source>
        <dbReference type="ARBA" id="ARBA00022630"/>
    </source>
</evidence>
<dbReference type="Pfam" id="PF01264">
    <property type="entry name" value="Chorismate_synt"/>
    <property type="match status" value="1"/>
</dbReference>
<dbReference type="GO" id="GO:0005829">
    <property type="term" value="C:cytosol"/>
    <property type="evidence" value="ECO:0007669"/>
    <property type="project" value="TreeGrafter"/>
</dbReference>
<protein>
    <recommendedName>
        <fullName evidence="3 11">Chorismate synthase</fullName>
        <shortName evidence="11">CS</shortName>
        <ecNumber evidence="3 11">4.2.3.5</ecNumber>
    </recommendedName>
    <alternativeName>
        <fullName evidence="11">5-enolpyruvylshikimate-3-phosphate phospholyase</fullName>
    </alternativeName>
</protein>
<evidence type="ECO:0000256" key="11">
    <source>
        <dbReference type="HAMAP-Rule" id="MF_00300"/>
    </source>
</evidence>
<dbReference type="InterPro" id="IPR035904">
    <property type="entry name" value="Chorismate_synth_AroC_sf"/>
</dbReference>
<evidence type="ECO:0000313" key="13">
    <source>
        <dbReference type="Proteomes" id="UP000886874"/>
    </source>
</evidence>
<keyword evidence="9 11" id="KW-0057">Aromatic amino acid biosynthesis</keyword>
<dbReference type="CDD" id="cd07304">
    <property type="entry name" value="Chorismate_synthase"/>
    <property type="match status" value="1"/>
</dbReference>
<dbReference type="PANTHER" id="PTHR21085:SF0">
    <property type="entry name" value="CHORISMATE SYNTHASE"/>
    <property type="match status" value="1"/>
</dbReference>
<dbReference type="EMBL" id="DVFN01000096">
    <property type="protein sequence ID" value="HIQ70022.1"/>
    <property type="molecule type" value="Genomic_DNA"/>
</dbReference>
<comment type="cofactor">
    <cofactor evidence="11">
        <name>FMNH2</name>
        <dbReference type="ChEBI" id="CHEBI:57618"/>
    </cofactor>
    <text evidence="11">Reduced FMN (FMNH(2)).</text>
</comment>
<feature type="binding site" evidence="11">
    <location>
        <position position="331"/>
    </location>
    <ligand>
        <name>FMN</name>
        <dbReference type="ChEBI" id="CHEBI:58210"/>
    </ligand>
</feature>
<organism evidence="12 13">
    <name type="scientific">Candidatus Avoscillospira stercorigallinarum</name>
    <dbReference type="NCBI Taxonomy" id="2840708"/>
    <lineage>
        <taxon>Bacteria</taxon>
        <taxon>Bacillati</taxon>
        <taxon>Bacillota</taxon>
        <taxon>Clostridia</taxon>
        <taxon>Eubacteriales</taxon>
        <taxon>Oscillospiraceae</taxon>
        <taxon>Oscillospiraceae incertae sedis</taxon>
        <taxon>Candidatus Avoscillospira</taxon>
    </lineage>
</organism>
<reference evidence="12" key="2">
    <citation type="journal article" date="2021" name="PeerJ">
        <title>Extensive microbial diversity within the chicken gut microbiome revealed by metagenomics and culture.</title>
        <authorList>
            <person name="Gilroy R."/>
            <person name="Ravi A."/>
            <person name="Getino M."/>
            <person name="Pursley I."/>
            <person name="Horton D.L."/>
            <person name="Alikhan N.F."/>
            <person name="Baker D."/>
            <person name="Gharbi K."/>
            <person name="Hall N."/>
            <person name="Watson M."/>
            <person name="Adriaenssens E.M."/>
            <person name="Foster-Nyarko E."/>
            <person name="Jarju S."/>
            <person name="Secka A."/>
            <person name="Antonio M."/>
            <person name="Oren A."/>
            <person name="Chaudhuri R.R."/>
            <person name="La Ragione R."/>
            <person name="Hildebrand F."/>
            <person name="Pallen M.J."/>
        </authorList>
    </citation>
    <scope>NUCLEOTIDE SEQUENCE</scope>
    <source>
        <strain evidence="12">ChiSjej2B20-13462</strain>
    </source>
</reference>
<dbReference type="AlphaFoldDB" id="A0A9D0Z6B8"/>
<evidence type="ECO:0000256" key="10">
    <source>
        <dbReference type="ARBA" id="ARBA00023239"/>
    </source>
</evidence>
<dbReference type="GO" id="GO:0009423">
    <property type="term" value="P:chorismate biosynthetic process"/>
    <property type="evidence" value="ECO:0007669"/>
    <property type="project" value="UniProtKB-UniRule"/>
</dbReference>
<keyword evidence="4 11" id="KW-0028">Amino-acid biosynthesis</keyword>
<comment type="subunit">
    <text evidence="11">Homotetramer.</text>
</comment>
<comment type="pathway">
    <text evidence="1 11">Metabolic intermediate biosynthesis; chorismate biosynthesis; chorismate from D-erythrose 4-phosphate and phosphoenolpyruvate: step 7/7.</text>
</comment>
<evidence type="ECO:0000256" key="8">
    <source>
        <dbReference type="ARBA" id="ARBA00022857"/>
    </source>
</evidence>
<reference evidence="12" key="1">
    <citation type="submission" date="2020-10" db="EMBL/GenBank/DDBJ databases">
        <authorList>
            <person name="Gilroy R."/>
        </authorList>
    </citation>
    <scope>NUCLEOTIDE SEQUENCE</scope>
    <source>
        <strain evidence="12">ChiSjej2B20-13462</strain>
    </source>
</reference>
<dbReference type="NCBIfam" id="NF003793">
    <property type="entry name" value="PRK05382.1"/>
    <property type="match status" value="1"/>
</dbReference>
<gene>
    <name evidence="11 12" type="primary">aroC</name>
    <name evidence="12" type="ORF">IAA67_06815</name>
</gene>
<comment type="similarity">
    <text evidence="2 11">Belongs to the chorismate synthase family.</text>
</comment>
<dbReference type="SUPFAM" id="SSF103263">
    <property type="entry name" value="Chorismate synthase, AroC"/>
    <property type="match status" value="1"/>
</dbReference>
<dbReference type="EC" id="4.2.3.5" evidence="3 11"/>
<dbReference type="PROSITE" id="PS00789">
    <property type="entry name" value="CHORISMATE_SYNTHASE_3"/>
    <property type="match status" value="1"/>
</dbReference>
<evidence type="ECO:0000256" key="3">
    <source>
        <dbReference type="ARBA" id="ARBA00013036"/>
    </source>
</evidence>
<dbReference type="GO" id="GO:0008652">
    <property type="term" value="P:amino acid biosynthetic process"/>
    <property type="evidence" value="ECO:0007669"/>
    <property type="project" value="UniProtKB-KW"/>
</dbReference>
<evidence type="ECO:0000256" key="1">
    <source>
        <dbReference type="ARBA" id="ARBA00005044"/>
    </source>
</evidence>
<comment type="caution">
    <text evidence="12">The sequence shown here is derived from an EMBL/GenBank/DDBJ whole genome shotgun (WGS) entry which is preliminary data.</text>
</comment>
<dbReference type="GO" id="GO:0010181">
    <property type="term" value="F:FMN binding"/>
    <property type="evidence" value="ECO:0007669"/>
    <property type="project" value="TreeGrafter"/>
</dbReference>
<comment type="catalytic activity">
    <reaction evidence="11">
        <text>5-O-(1-carboxyvinyl)-3-phosphoshikimate = chorismate + phosphate</text>
        <dbReference type="Rhea" id="RHEA:21020"/>
        <dbReference type="ChEBI" id="CHEBI:29748"/>
        <dbReference type="ChEBI" id="CHEBI:43474"/>
        <dbReference type="ChEBI" id="CHEBI:57701"/>
        <dbReference type="EC" id="4.2.3.5"/>
    </reaction>
</comment>
<keyword evidence="7 11" id="KW-0274">FAD</keyword>
<evidence type="ECO:0000256" key="2">
    <source>
        <dbReference type="ARBA" id="ARBA00008014"/>
    </source>
</evidence>
<evidence type="ECO:0000256" key="4">
    <source>
        <dbReference type="ARBA" id="ARBA00022605"/>
    </source>
</evidence>
<feature type="binding site" evidence="11">
    <location>
        <begin position="125"/>
        <end position="127"/>
    </location>
    <ligand>
        <name>FMN</name>
        <dbReference type="ChEBI" id="CHEBI:58210"/>
    </ligand>
</feature>
<evidence type="ECO:0000256" key="6">
    <source>
        <dbReference type="ARBA" id="ARBA00022643"/>
    </source>
</evidence>
<keyword evidence="6 11" id="KW-0288">FMN</keyword>